<sequence>MSTARPGVVESSADFADLPPVVEGAAAWYGPDLMSKPEVWTRHFSELEIQELEEAVQQCADRDLVSLSRDDFPLPTLGPILLEIAEEILNGRGFILLKGLPVWKWSTAESATAYYGMGTWIGCAVSQNAKGHVLGHVKDIGGDKNDPKTRIYTTNAAQPYHVDSCDVVGLLCLKPAMSGGHSNVTSSATVYNEVLRLRPDLAKVLTEDISLDRKGEVPEGKDPWFSMPLFIQHHGHLVSWYDRSFISAAQARFPDLPRLTPVQV</sequence>
<name>A0AAE0FSE4_9CHLO</name>
<dbReference type="Pfam" id="PF02668">
    <property type="entry name" value="TauD"/>
    <property type="match status" value="1"/>
</dbReference>
<accession>A0AAE0FSE4</accession>
<evidence type="ECO:0000313" key="4">
    <source>
        <dbReference type="Proteomes" id="UP001190700"/>
    </source>
</evidence>
<dbReference type="GO" id="GO:0016491">
    <property type="term" value="F:oxidoreductase activity"/>
    <property type="evidence" value="ECO:0007669"/>
    <property type="project" value="UniProtKB-KW"/>
</dbReference>
<dbReference type="AlphaFoldDB" id="A0AAE0FSE4"/>
<reference evidence="3 4" key="1">
    <citation type="journal article" date="2015" name="Genome Biol. Evol.">
        <title>Comparative Genomics of a Bacterivorous Green Alga Reveals Evolutionary Causalities and Consequences of Phago-Mixotrophic Mode of Nutrition.</title>
        <authorList>
            <person name="Burns J.A."/>
            <person name="Paasch A."/>
            <person name="Narechania A."/>
            <person name="Kim E."/>
        </authorList>
    </citation>
    <scope>NUCLEOTIDE SEQUENCE [LARGE SCALE GENOMIC DNA]</scope>
    <source>
        <strain evidence="3 4">PLY_AMNH</strain>
    </source>
</reference>
<proteinExistence type="predicted"/>
<feature type="domain" description="TauD/TfdA-like" evidence="2">
    <location>
        <begin position="67"/>
        <end position="234"/>
    </location>
</feature>
<gene>
    <name evidence="3" type="ORF">CYMTET_26481</name>
</gene>
<dbReference type="EMBL" id="LGRX02014347">
    <property type="protein sequence ID" value="KAK3264803.1"/>
    <property type="molecule type" value="Genomic_DNA"/>
</dbReference>
<evidence type="ECO:0000259" key="2">
    <source>
        <dbReference type="Pfam" id="PF02668"/>
    </source>
</evidence>
<keyword evidence="1" id="KW-0560">Oxidoreductase</keyword>
<dbReference type="SUPFAM" id="SSF51197">
    <property type="entry name" value="Clavaminate synthase-like"/>
    <property type="match status" value="1"/>
</dbReference>
<comment type="caution">
    <text evidence="3">The sequence shown here is derived from an EMBL/GenBank/DDBJ whole genome shotgun (WGS) entry which is preliminary data.</text>
</comment>
<dbReference type="Proteomes" id="UP001190700">
    <property type="component" value="Unassembled WGS sequence"/>
</dbReference>
<protein>
    <recommendedName>
        <fullName evidence="2">TauD/TfdA-like domain-containing protein</fullName>
    </recommendedName>
</protein>
<keyword evidence="4" id="KW-1185">Reference proteome</keyword>
<evidence type="ECO:0000256" key="1">
    <source>
        <dbReference type="ARBA" id="ARBA00023002"/>
    </source>
</evidence>
<dbReference type="Gene3D" id="3.60.130.10">
    <property type="entry name" value="Clavaminate synthase-like"/>
    <property type="match status" value="1"/>
</dbReference>
<organism evidence="3 4">
    <name type="scientific">Cymbomonas tetramitiformis</name>
    <dbReference type="NCBI Taxonomy" id="36881"/>
    <lineage>
        <taxon>Eukaryota</taxon>
        <taxon>Viridiplantae</taxon>
        <taxon>Chlorophyta</taxon>
        <taxon>Pyramimonadophyceae</taxon>
        <taxon>Pyramimonadales</taxon>
        <taxon>Pyramimonadaceae</taxon>
        <taxon>Cymbomonas</taxon>
    </lineage>
</organism>
<evidence type="ECO:0000313" key="3">
    <source>
        <dbReference type="EMBL" id="KAK3264803.1"/>
    </source>
</evidence>
<dbReference type="InterPro" id="IPR042098">
    <property type="entry name" value="TauD-like_sf"/>
</dbReference>
<dbReference type="InterPro" id="IPR003819">
    <property type="entry name" value="TauD/TfdA-like"/>
</dbReference>